<dbReference type="Proteomes" id="UP000283896">
    <property type="component" value="Unassembled WGS sequence"/>
</dbReference>
<evidence type="ECO:0000313" key="2">
    <source>
        <dbReference type="EMBL" id="RMI88764.1"/>
    </source>
</evidence>
<dbReference type="OrthoDB" id="9804157at2"/>
<dbReference type="GO" id="GO:0005506">
    <property type="term" value="F:iron ion binding"/>
    <property type="evidence" value="ECO:0007669"/>
    <property type="project" value="InterPro"/>
</dbReference>
<dbReference type="GO" id="GO:0051536">
    <property type="term" value="F:iron-sulfur cluster binding"/>
    <property type="evidence" value="ECO:0007669"/>
    <property type="project" value="InterPro"/>
</dbReference>
<dbReference type="Gene3D" id="3.90.1010.10">
    <property type="match status" value="1"/>
</dbReference>
<dbReference type="RefSeq" id="WP_122225473.1">
    <property type="nucleotide sequence ID" value="NZ_CP103787.1"/>
</dbReference>
<dbReference type="GO" id="GO:0016226">
    <property type="term" value="P:iron-sulfur cluster assembly"/>
    <property type="evidence" value="ECO:0007669"/>
    <property type="project" value="InterPro"/>
</dbReference>
<gene>
    <name evidence="2" type="primary">iscU</name>
    <name evidence="2" type="ORF">PSSA1_v1c3620</name>
</gene>
<dbReference type="AlphaFoldDB" id="A0A421NXU9"/>
<comment type="caution">
    <text evidence="2">The sequence shown here is derived from an EMBL/GenBank/DDBJ whole genome shotgun (WGS) entry which is preliminary data.</text>
</comment>
<protein>
    <submittedName>
        <fullName evidence="2">Iron-sulfur cluster assembly scaffold protein</fullName>
    </submittedName>
</protein>
<proteinExistence type="predicted"/>
<evidence type="ECO:0000259" key="1">
    <source>
        <dbReference type="Pfam" id="PF01592"/>
    </source>
</evidence>
<dbReference type="EMBL" id="MPBG01000004">
    <property type="protein sequence ID" value="RMI88764.1"/>
    <property type="molecule type" value="Genomic_DNA"/>
</dbReference>
<reference evidence="3" key="1">
    <citation type="submission" date="2016-11" db="EMBL/GenBank/DDBJ databases">
        <title>Genome sequence of Candidatus Phytoplasma solani strain SA-1.</title>
        <authorList>
            <person name="Haryono M."/>
            <person name="Samarzija I."/>
            <person name="Seruga Music M."/>
            <person name="Hogenhout S."/>
            <person name="Kuo C.-H."/>
        </authorList>
    </citation>
    <scope>NUCLEOTIDE SEQUENCE [LARGE SCALE GENOMIC DNA]</scope>
    <source>
        <strain evidence="3">SA-1</strain>
    </source>
</reference>
<feature type="domain" description="NIF system FeS cluster assembly NifU N-terminal" evidence="1">
    <location>
        <begin position="7"/>
        <end position="109"/>
    </location>
</feature>
<dbReference type="InterPro" id="IPR002871">
    <property type="entry name" value="NIF_FeS_clus_asmbl_NifU_N"/>
</dbReference>
<dbReference type="CDD" id="cd06664">
    <property type="entry name" value="IscU_like"/>
    <property type="match status" value="1"/>
</dbReference>
<dbReference type="STRING" id="69896.S284_01760"/>
<dbReference type="SUPFAM" id="SSF82649">
    <property type="entry name" value="SufE/NifU"/>
    <property type="match status" value="1"/>
</dbReference>
<keyword evidence="3" id="KW-1185">Reference proteome</keyword>
<organism evidence="2 3">
    <name type="scientific">Candidatus Phytoplasma solani</name>
    <dbReference type="NCBI Taxonomy" id="69896"/>
    <lineage>
        <taxon>Bacteria</taxon>
        <taxon>Bacillati</taxon>
        <taxon>Mycoplasmatota</taxon>
        <taxon>Mollicutes</taxon>
        <taxon>Acholeplasmatales</taxon>
        <taxon>Acholeplasmataceae</taxon>
        <taxon>Candidatus Phytoplasma</taxon>
        <taxon>16SrXII (Stolbur group)</taxon>
    </lineage>
</organism>
<sequence>MLNQAKHKLIINHYRNPQNQTNVKLQDYHQFEKKTSYCGDQVILQVKLTEHHKILDLKYKANACSMCLASASLMSVHMKNLDKTTSLNKIKCFLAMINKEDYNPDELHADLKALDIVDQLPHKLNCVALPWQTLQAFLLS</sequence>
<name>A0A421NXU9_9MOLU</name>
<evidence type="ECO:0000313" key="3">
    <source>
        <dbReference type="Proteomes" id="UP000283896"/>
    </source>
</evidence>
<dbReference type="Pfam" id="PF01592">
    <property type="entry name" value="NifU_N"/>
    <property type="match status" value="1"/>
</dbReference>
<accession>A0A421NXU9</accession>